<dbReference type="InterPro" id="IPR027417">
    <property type="entry name" value="P-loop_NTPase"/>
</dbReference>
<dbReference type="SUPFAM" id="SSF52540">
    <property type="entry name" value="P-loop containing nucleoside triphosphate hydrolases"/>
    <property type="match status" value="1"/>
</dbReference>
<protein>
    <submittedName>
        <fullName evidence="2">DUF697 domain-containing protein</fullName>
    </submittedName>
</protein>
<dbReference type="AlphaFoldDB" id="A0A6L5GQZ3"/>
<keyword evidence="3" id="KW-1185">Reference proteome</keyword>
<name>A0A6L5GQZ3_9FIRM</name>
<reference evidence="2" key="1">
    <citation type="journal article" date="2020" name="Appl. Environ. Microbiol.">
        <title>Medium-Chain Fatty Acid Synthesis by 'Candidatus Weimeria bifida' gen. nov., sp. nov., and 'Candidatus Pseudoramibacter fermentans' sp. nov.</title>
        <authorList>
            <person name="Scarborough M.J."/>
            <person name="Myers K.S."/>
            <person name="Donohue T.J."/>
            <person name="Noguera D.R."/>
        </authorList>
    </citation>
    <scope>NUCLEOTIDE SEQUENCE</scope>
    <source>
        <strain evidence="2">EUB1.1</strain>
    </source>
</reference>
<gene>
    <name evidence="2" type="ORF">FRC53_04335</name>
</gene>
<accession>A0A6L5GQZ3</accession>
<dbReference type="CDD" id="cd00882">
    <property type="entry name" value="Ras_like_GTPase"/>
    <property type="match status" value="1"/>
</dbReference>
<evidence type="ECO:0000259" key="1">
    <source>
        <dbReference type="Pfam" id="PF01926"/>
    </source>
</evidence>
<comment type="caution">
    <text evidence="2">The sequence shown here is derived from an EMBL/GenBank/DDBJ whole genome shotgun (WGS) entry which is preliminary data.</text>
</comment>
<sequence length="375" mass="40347">MNEVDMDAMIQQMMDQAQKKYDELKILNVMVLGKTGVGKSTLINNMFSAHLAETGVGKLVTKAIQKFEKPNFPLAIYDTPGMELDGSNALEQLLADVTAIIKSGRKSGDVNQMVHCLWYCIATPSHRFESAEIEFLRRVSAQSGTGIPVIVVLTQSYSKRDAEAMRKAVEAEKLGVVDVVPVLAEPFVIDEAFPAILPYGLDQLAEVTYRIIPEEVREAFVVVGKDLALKRKRARRLVATAAAAAAGIGAVPIPGPDAAILIPEQISMLAGITVIYGMDFHKSDVIAVIGPLLATITGRTIVAELPKLIPGAGTAAGSVISAATAASLTSALGETTIIILEKMAKGEIHPEDLKNKKGVKAIKKIFFDQLKQFKR</sequence>
<evidence type="ECO:0000313" key="3">
    <source>
        <dbReference type="Proteomes" id="UP000473648"/>
    </source>
</evidence>
<evidence type="ECO:0000313" key="2">
    <source>
        <dbReference type="EMBL" id="MQM72647.1"/>
    </source>
</evidence>
<organism evidence="2 3">
    <name type="scientific">Candidatus Pseudoramibacter fermentans</name>
    <dbReference type="NCBI Taxonomy" id="2594427"/>
    <lineage>
        <taxon>Bacteria</taxon>
        <taxon>Bacillati</taxon>
        <taxon>Bacillota</taxon>
        <taxon>Clostridia</taxon>
        <taxon>Eubacteriales</taxon>
        <taxon>Eubacteriaceae</taxon>
        <taxon>Pseudoramibacter</taxon>
    </lineage>
</organism>
<proteinExistence type="predicted"/>
<dbReference type="Pfam" id="PF01926">
    <property type="entry name" value="MMR_HSR1"/>
    <property type="match status" value="1"/>
</dbReference>
<dbReference type="InterPro" id="IPR006073">
    <property type="entry name" value="GTP-bd"/>
</dbReference>
<dbReference type="EMBL" id="VOGB01000004">
    <property type="protein sequence ID" value="MQM72647.1"/>
    <property type="molecule type" value="Genomic_DNA"/>
</dbReference>
<feature type="domain" description="G" evidence="1">
    <location>
        <begin position="29"/>
        <end position="153"/>
    </location>
</feature>
<dbReference type="Gene3D" id="3.40.50.300">
    <property type="entry name" value="P-loop containing nucleotide triphosphate hydrolases"/>
    <property type="match status" value="1"/>
</dbReference>
<dbReference type="Proteomes" id="UP000473648">
    <property type="component" value="Unassembled WGS sequence"/>
</dbReference>
<dbReference type="GO" id="GO:0005525">
    <property type="term" value="F:GTP binding"/>
    <property type="evidence" value="ECO:0007669"/>
    <property type="project" value="InterPro"/>
</dbReference>